<reference evidence="1" key="1">
    <citation type="journal article" date="2020" name="Mol. Plant Microbe Interact.">
        <title>Genome Sequence of the Biocontrol Agent Coniothyrium minitans strain Conio (IMI 134523).</title>
        <authorList>
            <person name="Patel D."/>
            <person name="Shittu T.A."/>
            <person name="Baroncelli R."/>
            <person name="Muthumeenakshi S."/>
            <person name="Osborne T.H."/>
            <person name="Janganan T.K."/>
            <person name="Sreenivasaprasad S."/>
        </authorList>
    </citation>
    <scope>NUCLEOTIDE SEQUENCE</scope>
    <source>
        <strain evidence="1">Conio</strain>
    </source>
</reference>
<keyword evidence="2" id="KW-1185">Reference proteome</keyword>
<sequence>MLRRQGRSVLRRKMPKLLRVRHSAVVSASVQSQNPIQGKARR</sequence>
<evidence type="ECO:0000313" key="1">
    <source>
        <dbReference type="EMBL" id="KAF9733759.1"/>
    </source>
</evidence>
<accession>A0A9P6GGI9</accession>
<comment type="caution">
    <text evidence="1">The sequence shown here is derived from an EMBL/GenBank/DDBJ whole genome shotgun (WGS) entry which is preliminary data.</text>
</comment>
<gene>
    <name evidence="1" type="ORF">PMIN01_08102</name>
</gene>
<evidence type="ECO:0000313" key="2">
    <source>
        <dbReference type="Proteomes" id="UP000756921"/>
    </source>
</evidence>
<name>A0A9P6GGI9_9PLEO</name>
<dbReference type="Proteomes" id="UP000756921">
    <property type="component" value="Unassembled WGS sequence"/>
</dbReference>
<dbReference type="EMBL" id="WJXW01000008">
    <property type="protein sequence ID" value="KAF9733759.1"/>
    <property type="molecule type" value="Genomic_DNA"/>
</dbReference>
<dbReference type="AlphaFoldDB" id="A0A9P6GGI9"/>
<proteinExistence type="predicted"/>
<protein>
    <submittedName>
        <fullName evidence="1">Uncharacterized protein</fullName>
    </submittedName>
</protein>
<organism evidence="1 2">
    <name type="scientific">Paraphaeosphaeria minitans</name>
    <dbReference type="NCBI Taxonomy" id="565426"/>
    <lineage>
        <taxon>Eukaryota</taxon>
        <taxon>Fungi</taxon>
        <taxon>Dikarya</taxon>
        <taxon>Ascomycota</taxon>
        <taxon>Pezizomycotina</taxon>
        <taxon>Dothideomycetes</taxon>
        <taxon>Pleosporomycetidae</taxon>
        <taxon>Pleosporales</taxon>
        <taxon>Massarineae</taxon>
        <taxon>Didymosphaeriaceae</taxon>
        <taxon>Paraphaeosphaeria</taxon>
    </lineage>
</organism>